<dbReference type="Pfam" id="PF14903">
    <property type="entry name" value="WG_beta_rep"/>
    <property type="match status" value="1"/>
</dbReference>
<dbReference type="InterPro" id="IPR032774">
    <property type="entry name" value="WG_beta_rep"/>
</dbReference>
<dbReference type="KEGG" id="cct:CC1_29780"/>
<dbReference type="STRING" id="717962.CC1_29780"/>
<evidence type="ECO:0000313" key="2">
    <source>
        <dbReference type="EMBL" id="CBK81558.1"/>
    </source>
</evidence>
<dbReference type="AlphaFoldDB" id="D4JB37"/>
<evidence type="ECO:0000256" key="1">
    <source>
        <dbReference type="SAM" id="SignalP"/>
    </source>
</evidence>
<evidence type="ECO:0000313" key="3">
    <source>
        <dbReference type="Proteomes" id="UP000008798"/>
    </source>
</evidence>
<dbReference type="HOGENOM" id="CLU_606563_0_0_9"/>
<dbReference type="Proteomes" id="UP000008798">
    <property type="component" value="Chromosome"/>
</dbReference>
<reference evidence="2 3" key="2">
    <citation type="submission" date="2010-03" db="EMBL/GenBank/DDBJ databases">
        <authorList>
            <person name="Pajon A."/>
        </authorList>
    </citation>
    <scope>NUCLEOTIDE SEQUENCE [LARGE SCALE GENOMIC DNA]</scope>
    <source>
        <strain evidence="2 3">GD/7</strain>
    </source>
</reference>
<organism evidence="2 3">
    <name type="scientific">Coprococcus catus GD/7</name>
    <dbReference type="NCBI Taxonomy" id="717962"/>
    <lineage>
        <taxon>Bacteria</taxon>
        <taxon>Bacillati</taxon>
        <taxon>Bacillota</taxon>
        <taxon>Clostridia</taxon>
        <taxon>Lachnospirales</taxon>
        <taxon>Lachnospiraceae</taxon>
        <taxon>Coprococcus</taxon>
    </lineage>
</organism>
<protein>
    <recommendedName>
        <fullName evidence="4">KWG Leptospira</fullName>
    </recommendedName>
</protein>
<gene>
    <name evidence="2" type="ORF">CC1_29780</name>
</gene>
<dbReference type="RefSeq" id="WP_015515085.1">
    <property type="nucleotide sequence ID" value="NC_021009.1"/>
</dbReference>
<feature type="signal peptide" evidence="1">
    <location>
        <begin position="1"/>
        <end position="20"/>
    </location>
</feature>
<proteinExistence type="predicted"/>
<name>D4JB37_9FIRM</name>
<sequence>MKKKATILLMGLLTVAIFNGCGNKDTSKDISVVDTAVTETQSEQECETVSEAQEEVSTEDDTQGFVLSGYKFRSEKNGFYIVSIEGLPFYGMVNAKGDFVIPAEYDEMEFAQNGNVLLELEGKWGVFDTEGKEVLPFEYEEISAGINNYYVKKDGMPMVIDSKGNVVKELDAEIISYDKMVGDLYLHGVALAEKIYGWGSGYANVFCDLNGDKVQWVECFYNTQLYRVYKGDLDNGNWETIDIIDENGDLLYELTNKKDEESYTVHVLNSTKVCSLEKIDFGVASQDVASTGSGEYYLYNMEKQERSEQKYSRIGSLGDGKIYGKKEGGIDIFDTDGNLINSFELTGYDDFSKVGEMFVVQYGQTYRVYNENGEELTGERYLNYSNNYVGRAFIKVQNLSGQWGVLDKNGKQILPFGSVDDYSWYHGSEIIKDSTVDDKWYILTEEVDGTLRLNIIDYNNL</sequence>
<dbReference type="PATRIC" id="fig|717962.3.peg.2861"/>
<dbReference type="EMBL" id="FP929038">
    <property type="protein sequence ID" value="CBK81558.1"/>
    <property type="molecule type" value="Genomic_DNA"/>
</dbReference>
<evidence type="ECO:0008006" key="4">
    <source>
        <dbReference type="Google" id="ProtNLM"/>
    </source>
</evidence>
<keyword evidence="1" id="KW-0732">Signal</keyword>
<accession>D4JB37</accession>
<reference evidence="2 3" key="1">
    <citation type="submission" date="2010-03" db="EMBL/GenBank/DDBJ databases">
        <title>The genome sequence of Coprococcus catus GD/7.</title>
        <authorList>
            <consortium name="metaHIT consortium -- http://www.metahit.eu/"/>
            <person name="Pajon A."/>
            <person name="Turner K."/>
            <person name="Parkhill J."/>
            <person name="Duncan S."/>
            <person name="Flint H."/>
        </authorList>
    </citation>
    <scope>NUCLEOTIDE SEQUENCE [LARGE SCALE GENOMIC DNA]</scope>
    <source>
        <strain evidence="2 3">GD/7</strain>
    </source>
</reference>
<feature type="chain" id="PRO_5038631821" description="KWG Leptospira" evidence="1">
    <location>
        <begin position="21"/>
        <end position="461"/>
    </location>
</feature>